<reference evidence="12 13" key="1">
    <citation type="journal article" date="2025" name="Microbiol. Resour. Announc.">
        <title>Draft genome sequences for Neonectria magnoliae and Neonectria punicea, canker pathogens of Liriodendron tulipifera and Acer saccharum in West Virginia.</title>
        <authorList>
            <person name="Petronek H.M."/>
            <person name="Kasson M.T."/>
            <person name="Metheny A.M."/>
            <person name="Stauder C.M."/>
            <person name="Lovett B."/>
            <person name="Lynch S.C."/>
            <person name="Garnas J.R."/>
            <person name="Kasson L.R."/>
            <person name="Stajich J.E."/>
        </authorList>
    </citation>
    <scope>NUCLEOTIDE SEQUENCE [LARGE SCALE GENOMIC DNA]</scope>
    <source>
        <strain evidence="12 13">NRRL 64651</strain>
    </source>
</reference>
<sequence>MDDVKLSLELREFPGLTNSQDPLHLATEPSNRRPHDHHLLEVASQPLNCAHPSRCGLFRSNYLMLATVFTAGFAWEVGFNNTMDKVWDSYNRGRQWKDIRHKFVEAAEDEDDE</sequence>
<evidence type="ECO:0000313" key="13">
    <source>
        <dbReference type="Proteomes" id="UP001498421"/>
    </source>
</evidence>
<keyword evidence="8" id="KW-1133">Transmembrane helix</keyword>
<dbReference type="SUPFAM" id="SSF81514">
    <property type="entry name" value="Subunit X (non-heme 7 kDa protein) of cytochrome bc1 complex (Ubiquinol-cytochrome c reductase)"/>
    <property type="match status" value="1"/>
</dbReference>
<evidence type="ECO:0000256" key="8">
    <source>
        <dbReference type="ARBA" id="ARBA00022989"/>
    </source>
</evidence>
<protein>
    <recommendedName>
        <fullName evidence="11">Complex III subunit 9</fullName>
    </recommendedName>
</protein>
<organism evidence="12 13">
    <name type="scientific">Neonectria magnoliae</name>
    <dbReference type="NCBI Taxonomy" id="2732573"/>
    <lineage>
        <taxon>Eukaryota</taxon>
        <taxon>Fungi</taxon>
        <taxon>Dikarya</taxon>
        <taxon>Ascomycota</taxon>
        <taxon>Pezizomycotina</taxon>
        <taxon>Sordariomycetes</taxon>
        <taxon>Hypocreomycetidae</taxon>
        <taxon>Hypocreales</taxon>
        <taxon>Nectriaceae</taxon>
        <taxon>Neonectria</taxon>
    </lineage>
</organism>
<dbReference type="Pfam" id="PF05365">
    <property type="entry name" value="UCR_UQCRX_QCR9"/>
    <property type="match status" value="1"/>
</dbReference>
<keyword evidence="13" id="KW-1185">Reference proteome</keyword>
<evidence type="ECO:0000256" key="6">
    <source>
        <dbReference type="ARBA" id="ARBA00022792"/>
    </source>
</evidence>
<comment type="caution">
    <text evidence="12">The sequence shown here is derived from an EMBL/GenBank/DDBJ whole genome shotgun (WGS) entry which is preliminary data.</text>
</comment>
<keyword evidence="10" id="KW-0472">Membrane</keyword>
<dbReference type="InterPro" id="IPR008027">
    <property type="entry name" value="QCR9"/>
</dbReference>
<evidence type="ECO:0000256" key="7">
    <source>
        <dbReference type="ARBA" id="ARBA00022982"/>
    </source>
</evidence>
<keyword evidence="9" id="KW-0496">Mitochondrion</keyword>
<name>A0ABR1IAZ9_9HYPO</name>
<evidence type="ECO:0000256" key="10">
    <source>
        <dbReference type="ARBA" id="ARBA00023136"/>
    </source>
</evidence>
<dbReference type="Proteomes" id="UP001498421">
    <property type="component" value="Unassembled WGS sequence"/>
</dbReference>
<evidence type="ECO:0000256" key="11">
    <source>
        <dbReference type="ARBA" id="ARBA00044247"/>
    </source>
</evidence>
<keyword evidence="7" id="KW-0249">Electron transport</keyword>
<evidence type="ECO:0000256" key="5">
    <source>
        <dbReference type="ARBA" id="ARBA00022692"/>
    </source>
</evidence>
<dbReference type="EMBL" id="JAZAVK010000016">
    <property type="protein sequence ID" value="KAK7430779.1"/>
    <property type="molecule type" value="Genomic_DNA"/>
</dbReference>
<comment type="similarity">
    <text evidence="2">Belongs to the UQCR10/QCR9 family.</text>
</comment>
<evidence type="ECO:0000256" key="2">
    <source>
        <dbReference type="ARBA" id="ARBA00007856"/>
    </source>
</evidence>
<evidence type="ECO:0000313" key="12">
    <source>
        <dbReference type="EMBL" id="KAK7430779.1"/>
    </source>
</evidence>
<comment type="subcellular location">
    <subcellularLocation>
        <location evidence="1">Mitochondrion inner membrane</location>
        <topology evidence="1">Single-pass membrane protein</topology>
    </subcellularLocation>
</comment>
<dbReference type="InterPro" id="IPR036656">
    <property type="entry name" value="QCR9_sf"/>
</dbReference>
<gene>
    <name evidence="12" type="primary">QCR9</name>
    <name evidence="12" type="ORF">QQZ08_002568</name>
</gene>
<evidence type="ECO:0000256" key="9">
    <source>
        <dbReference type="ARBA" id="ARBA00023128"/>
    </source>
</evidence>
<keyword evidence="4" id="KW-0679">Respiratory chain</keyword>
<keyword evidence="6" id="KW-0999">Mitochondrion inner membrane</keyword>
<evidence type="ECO:0000256" key="4">
    <source>
        <dbReference type="ARBA" id="ARBA00022660"/>
    </source>
</evidence>
<evidence type="ECO:0000256" key="3">
    <source>
        <dbReference type="ARBA" id="ARBA00022448"/>
    </source>
</evidence>
<proteinExistence type="inferred from homology"/>
<accession>A0ABR1IAZ9</accession>
<keyword evidence="5" id="KW-0812">Transmembrane</keyword>
<evidence type="ECO:0000256" key="1">
    <source>
        <dbReference type="ARBA" id="ARBA00004434"/>
    </source>
</evidence>
<keyword evidence="3" id="KW-0813">Transport</keyword>
<dbReference type="Gene3D" id="1.20.5.260">
    <property type="entry name" value="Cytochrome b-c1 complex subunit 9"/>
    <property type="match status" value="1"/>
</dbReference>